<keyword evidence="4" id="KW-1185">Reference proteome</keyword>
<evidence type="ECO:0000256" key="2">
    <source>
        <dbReference type="SAM" id="SignalP"/>
    </source>
</evidence>
<feature type="signal peptide" evidence="2">
    <location>
        <begin position="1"/>
        <end position="25"/>
    </location>
</feature>
<dbReference type="Proteomes" id="UP000832097">
    <property type="component" value="Chromosome"/>
</dbReference>
<feature type="chain" id="PRO_5047350693" description="Secreted protein" evidence="2">
    <location>
        <begin position="26"/>
        <end position="144"/>
    </location>
</feature>
<organism evidence="3 4">
    <name type="scientific">Agromyces larvae</name>
    <dbReference type="NCBI Taxonomy" id="2929802"/>
    <lineage>
        <taxon>Bacteria</taxon>
        <taxon>Bacillati</taxon>
        <taxon>Actinomycetota</taxon>
        <taxon>Actinomycetes</taxon>
        <taxon>Micrococcales</taxon>
        <taxon>Microbacteriaceae</taxon>
        <taxon>Agromyces</taxon>
    </lineage>
</organism>
<protein>
    <recommendedName>
        <fullName evidence="5">Secreted protein</fullName>
    </recommendedName>
</protein>
<proteinExistence type="predicted"/>
<dbReference type="EMBL" id="CP094528">
    <property type="protein sequence ID" value="UOE43717.1"/>
    <property type="molecule type" value="Genomic_DNA"/>
</dbReference>
<dbReference type="RefSeq" id="WP_243554875.1">
    <property type="nucleotide sequence ID" value="NZ_CP094528.1"/>
</dbReference>
<evidence type="ECO:0000256" key="1">
    <source>
        <dbReference type="SAM" id="MobiDB-lite"/>
    </source>
</evidence>
<evidence type="ECO:0000313" key="3">
    <source>
        <dbReference type="EMBL" id="UOE43717.1"/>
    </source>
</evidence>
<name>A0ABY4BX14_9MICO</name>
<sequence>MHRFTMPAATAAIAGALLLAGCASTDGSSEASSCDVIKVEVRDISNGAQNTLAAESDPAALSDYLSGLSERVTTLESEAPNDDVKSALGDLSTSIENAAGWADEQPTPDPEAEEPEGLDADGIAAQQESIQAAAVKVTEVCTTD</sequence>
<evidence type="ECO:0000313" key="4">
    <source>
        <dbReference type="Proteomes" id="UP000832097"/>
    </source>
</evidence>
<dbReference type="PROSITE" id="PS51257">
    <property type="entry name" value="PROKAR_LIPOPROTEIN"/>
    <property type="match status" value="1"/>
</dbReference>
<feature type="region of interest" description="Disordered" evidence="1">
    <location>
        <begin position="75"/>
        <end position="117"/>
    </location>
</feature>
<gene>
    <name evidence="3" type="ORF">MTO99_16325</name>
</gene>
<accession>A0ABY4BX14</accession>
<keyword evidence="2" id="KW-0732">Signal</keyword>
<reference evidence="3 4" key="1">
    <citation type="submission" date="2022-03" db="EMBL/GenBank/DDBJ databases">
        <title>Mucilaginibacter sp. isolated from the gut of Protaetia brevitarsis seulensis larvae.</title>
        <authorList>
            <person name="Won M."/>
            <person name="Kim S.-J."/>
            <person name="Kwon S.-W."/>
        </authorList>
    </citation>
    <scope>NUCLEOTIDE SEQUENCE [LARGE SCALE GENOMIC DNA]</scope>
    <source>
        <strain evidence="3 4">CFWR-12</strain>
    </source>
</reference>
<evidence type="ECO:0008006" key="5">
    <source>
        <dbReference type="Google" id="ProtNLM"/>
    </source>
</evidence>